<reference evidence="3 4" key="1">
    <citation type="submission" date="2019-11" db="EMBL/GenBank/DDBJ databases">
        <title>P. haliotis isolates from Z. marina roots.</title>
        <authorList>
            <person name="Cohen M."/>
            <person name="Jospin G."/>
            <person name="Eisen J.A."/>
            <person name="Coil D.A."/>
        </authorList>
    </citation>
    <scope>NUCLEOTIDE SEQUENCE [LARGE SCALE GENOMIC DNA]</scope>
    <source>
        <strain evidence="3 4">UCD-MCMsp1aY</strain>
    </source>
</reference>
<evidence type="ECO:0000313" key="4">
    <source>
        <dbReference type="Proteomes" id="UP000439994"/>
    </source>
</evidence>
<dbReference type="InterPro" id="IPR028098">
    <property type="entry name" value="Glyco_trans_4-like_N"/>
</dbReference>
<evidence type="ECO:0000259" key="2">
    <source>
        <dbReference type="Pfam" id="PF13439"/>
    </source>
</evidence>
<protein>
    <submittedName>
        <fullName evidence="3">Glycosyltransferase</fullName>
    </submittedName>
</protein>
<name>A0A6N8FAB5_9GAMM</name>
<dbReference type="Proteomes" id="UP000439994">
    <property type="component" value="Unassembled WGS sequence"/>
</dbReference>
<dbReference type="GO" id="GO:0016757">
    <property type="term" value="F:glycosyltransferase activity"/>
    <property type="evidence" value="ECO:0007669"/>
    <property type="project" value="InterPro"/>
</dbReference>
<feature type="domain" description="Glycosyltransferase subfamily 4-like N-terminal" evidence="2">
    <location>
        <begin position="4"/>
        <end position="188"/>
    </location>
</feature>
<keyword evidence="4" id="KW-1185">Reference proteome</keyword>
<dbReference type="OrthoDB" id="9062832at2"/>
<proteinExistence type="predicted"/>
<dbReference type="GO" id="GO:1901135">
    <property type="term" value="P:carbohydrate derivative metabolic process"/>
    <property type="evidence" value="ECO:0007669"/>
    <property type="project" value="UniProtKB-ARBA"/>
</dbReference>
<dbReference type="Gene3D" id="3.40.50.2000">
    <property type="entry name" value="Glycogen Phosphorylase B"/>
    <property type="match status" value="2"/>
</dbReference>
<accession>A0A6N8FAB5</accession>
<dbReference type="PANTHER" id="PTHR12526:SF638">
    <property type="entry name" value="SPORE COAT PROTEIN SA"/>
    <property type="match status" value="1"/>
</dbReference>
<evidence type="ECO:0000313" key="3">
    <source>
        <dbReference type="EMBL" id="MUH71371.1"/>
    </source>
</evidence>
<dbReference type="AlphaFoldDB" id="A0A6N8FAB5"/>
<organism evidence="3 4">
    <name type="scientific">Psychrosphaera haliotis</name>
    <dbReference type="NCBI Taxonomy" id="555083"/>
    <lineage>
        <taxon>Bacteria</taxon>
        <taxon>Pseudomonadati</taxon>
        <taxon>Pseudomonadota</taxon>
        <taxon>Gammaproteobacteria</taxon>
        <taxon>Alteromonadales</taxon>
        <taxon>Pseudoalteromonadaceae</taxon>
        <taxon>Psychrosphaera</taxon>
    </lineage>
</organism>
<sequence>MFQEYRRRDIDAFFLARTGQTPHGGASFSTRNNSHREIMFHTTMDDGFLYSNIKTRQLWQEFREMLLAIKPTIVHVHHYVLMGVEILEEIKNTLPDCKLVFTIHEFLAICHRNGLMLKTDGKLCYKSSPRDCHSCFPDKQPGDFFLREKYFKSIFENVDDFVSPSHFLKQRYVDWGLNEEKIKVVENGQPVPVEITKIEANNKKVSFAFFGQVNPFKGIRVLLDAIKYLDKKTQNLISLDIHGANIENQSAKFKKYVSEAIKNSKVAINFHGSYEPHEMPTLLAEADWAIVPSIWWENSPMVIQEAFNYDVPLIVSDIGGMAEKVKHGVTGIHFRAGKPLALANAIEQVVSNPELRTNCIKNIEKPLSISKCADVHLELYKG</sequence>
<dbReference type="Pfam" id="PF13439">
    <property type="entry name" value="Glyco_transf_4"/>
    <property type="match status" value="1"/>
</dbReference>
<dbReference type="Pfam" id="PF00534">
    <property type="entry name" value="Glycos_transf_1"/>
    <property type="match status" value="1"/>
</dbReference>
<feature type="domain" description="Glycosyl transferase family 1" evidence="1">
    <location>
        <begin position="197"/>
        <end position="365"/>
    </location>
</feature>
<evidence type="ECO:0000259" key="1">
    <source>
        <dbReference type="Pfam" id="PF00534"/>
    </source>
</evidence>
<keyword evidence="3" id="KW-0808">Transferase</keyword>
<dbReference type="PANTHER" id="PTHR12526">
    <property type="entry name" value="GLYCOSYLTRANSFERASE"/>
    <property type="match status" value="1"/>
</dbReference>
<comment type="caution">
    <text evidence="3">The sequence shown here is derived from an EMBL/GenBank/DDBJ whole genome shotgun (WGS) entry which is preliminary data.</text>
</comment>
<dbReference type="InterPro" id="IPR001296">
    <property type="entry name" value="Glyco_trans_1"/>
</dbReference>
<dbReference type="SUPFAM" id="SSF53756">
    <property type="entry name" value="UDP-Glycosyltransferase/glycogen phosphorylase"/>
    <property type="match status" value="1"/>
</dbReference>
<gene>
    <name evidence="3" type="ORF">GNP35_01970</name>
</gene>
<dbReference type="EMBL" id="WOCD01000001">
    <property type="protein sequence ID" value="MUH71371.1"/>
    <property type="molecule type" value="Genomic_DNA"/>
</dbReference>